<keyword evidence="3" id="KW-1185">Reference proteome</keyword>
<dbReference type="InterPro" id="IPR036497">
    <property type="entry name" value="GLTP_sf"/>
</dbReference>
<protein>
    <submittedName>
        <fullName evidence="4">Glycolipid transfer protein</fullName>
    </submittedName>
</protein>
<dbReference type="PANTHER" id="PTHR10219">
    <property type="entry name" value="GLYCOLIPID TRANSFER PROTEIN-RELATED"/>
    <property type="match status" value="1"/>
</dbReference>
<dbReference type="GeneID" id="100907058"/>
<gene>
    <name evidence="4" type="primary">LOC100907058</name>
</gene>
<dbReference type="Proteomes" id="UP000694867">
    <property type="component" value="Unplaced"/>
</dbReference>
<dbReference type="GO" id="GO:0005829">
    <property type="term" value="C:cytosol"/>
    <property type="evidence" value="ECO:0007669"/>
    <property type="project" value="TreeGrafter"/>
</dbReference>
<feature type="domain" description="Glycolipid transfer protein" evidence="2">
    <location>
        <begin position="27"/>
        <end position="170"/>
    </location>
</feature>
<dbReference type="GO" id="GO:0016020">
    <property type="term" value="C:membrane"/>
    <property type="evidence" value="ECO:0007669"/>
    <property type="project" value="TreeGrafter"/>
</dbReference>
<evidence type="ECO:0000259" key="2">
    <source>
        <dbReference type="Pfam" id="PF08718"/>
    </source>
</evidence>
<evidence type="ECO:0000313" key="4">
    <source>
        <dbReference type="RefSeq" id="XP_003737912.1"/>
    </source>
</evidence>
<dbReference type="SUPFAM" id="SSF110004">
    <property type="entry name" value="Glycolipid transfer protein, GLTP"/>
    <property type="match status" value="1"/>
</dbReference>
<dbReference type="GO" id="GO:1902387">
    <property type="term" value="F:ceramide 1-phosphate binding"/>
    <property type="evidence" value="ECO:0007669"/>
    <property type="project" value="TreeGrafter"/>
</dbReference>
<name>A0AAJ6QKJ8_9ACAR</name>
<dbReference type="InterPro" id="IPR014830">
    <property type="entry name" value="Glycolipid_transfer_prot_dom"/>
</dbReference>
<keyword evidence="1" id="KW-0813">Transport</keyword>
<evidence type="ECO:0000256" key="1">
    <source>
        <dbReference type="ARBA" id="ARBA00022448"/>
    </source>
</evidence>
<dbReference type="KEGG" id="goe:100907058"/>
<dbReference type="RefSeq" id="XP_003737912.1">
    <property type="nucleotide sequence ID" value="XM_003737864.1"/>
</dbReference>
<dbReference type="PANTHER" id="PTHR10219:SF25">
    <property type="entry name" value="PLECKSTRIN HOMOLOGY DOMAIN-CONTAINING FAMILY A MEMBER 8"/>
    <property type="match status" value="1"/>
</dbReference>
<dbReference type="AlphaFoldDB" id="A0AAJ6QKJ8"/>
<accession>A0AAJ6QKJ8</accession>
<dbReference type="GO" id="GO:1902388">
    <property type="term" value="F:ceramide 1-phosphate transfer activity"/>
    <property type="evidence" value="ECO:0007669"/>
    <property type="project" value="TreeGrafter"/>
</dbReference>
<reference evidence="4" key="1">
    <citation type="submission" date="2025-08" db="UniProtKB">
        <authorList>
            <consortium name="RefSeq"/>
        </authorList>
    </citation>
    <scope>IDENTIFICATION</scope>
</reference>
<dbReference type="Gene3D" id="1.10.3520.10">
    <property type="entry name" value="Glycolipid transfer protein"/>
    <property type="match status" value="1"/>
</dbReference>
<organism evidence="3 4">
    <name type="scientific">Galendromus occidentalis</name>
    <name type="common">western predatory mite</name>
    <dbReference type="NCBI Taxonomy" id="34638"/>
    <lineage>
        <taxon>Eukaryota</taxon>
        <taxon>Metazoa</taxon>
        <taxon>Ecdysozoa</taxon>
        <taxon>Arthropoda</taxon>
        <taxon>Chelicerata</taxon>
        <taxon>Arachnida</taxon>
        <taxon>Acari</taxon>
        <taxon>Parasitiformes</taxon>
        <taxon>Mesostigmata</taxon>
        <taxon>Gamasina</taxon>
        <taxon>Phytoseioidea</taxon>
        <taxon>Phytoseiidae</taxon>
        <taxon>Typhlodrominae</taxon>
        <taxon>Galendromus</taxon>
    </lineage>
</organism>
<proteinExistence type="predicted"/>
<evidence type="ECO:0000313" key="3">
    <source>
        <dbReference type="Proteomes" id="UP000694867"/>
    </source>
</evidence>
<sequence length="210" mass="24155">MATTGPEKFIFESTFFPDVSEDDRVLSDSFLSASHVIVDFLGMLGRIFTPIKADVNGHIERVRKFVLTDPKKFRYLDSIVDPQVELDNKEKKKRVEAAISLTWLKRIMDFIHHFLSKFVLEENMTCEDLKPLFREAYELKLKKHHNVIAQKLFQVCVHAAPTRASMINVLTGKGDRSEQQVYNIMKIFLVNMGASVGALIRNFESFSVQQ</sequence>
<dbReference type="Pfam" id="PF08718">
    <property type="entry name" value="GLTP"/>
    <property type="match status" value="1"/>
</dbReference>